<keyword evidence="7 10" id="KW-0443">Lipid metabolism</keyword>
<dbReference type="PROSITE" id="PS01188">
    <property type="entry name" value="ELO"/>
    <property type="match status" value="1"/>
</dbReference>
<evidence type="ECO:0000313" key="12">
    <source>
        <dbReference type="Proteomes" id="UP001558652"/>
    </source>
</evidence>
<evidence type="ECO:0000256" key="2">
    <source>
        <dbReference type="ARBA" id="ARBA00022516"/>
    </source>
</evidence>
<evidence type="ECO:0000256" key="7">
    <source>
        <dbReference type="ARBA" id="ARBA00023098"/>
    </source>
</evidence>
<keyword evidence="3 10" id="KW-0808">Transferase</keyword>
<proteinExistence type="inferred from homology"/>
<evidence type="ECO:0000256" key="10">
    <source>
        <dbReference type="RuleBase" id="RU361115"/>
    </source>
</evidence>
<evidence type="ECO:0000256" key="1">
    <source>
        <dbReference type="ARBA" id="ARBA00004141"/>
    </source>
</evidence>
<sequence>MECSTTFFFDLADPRTNDWPLLTSPLPGLGIIGFYLYFVTSLGPRMMANRKPYNLNNILVVYNALQVALSSWIVYESLEVLVFSNRFSFRCEPVNWEKNPETMRIARGFYVYFWAKITELLDTVFFVLRKKQSQVTFLHVYHHTTMPMISWGAAKYYPGGHGAFVGFINSFVHIVMYTYYMLAAMGPNYQKFLWWKKHITILQLVQFCLAFVHSMQLLFTDCDYPKWSVLFVMPNSVFFYYLFSDFYRKTYCTNNNNNDDEQKKSLIKVD</sequence>
<dbReference type="InterPro" id="IPR030457">
    <property type="entry name" value="ELO_CS"/>
</dbReference>
<feature type="transmembrane region" description="Helical" evidence="10">
    <location>
        <begin position="160"/>
        <end position="180"/>
    </location>
</feature>
<evidence type="ECO:0000256" key="4">
    <source>
        <dbReference type="ARBA" id="ARBA00022692"/>
    </source>
</evidence>
<reference evidence="11 12" key="1">
    <citation type="submission" date="2024-07" db="EMBL/GenBank/DDBJ databases">
        <title>Chromosome-level genome assembly of the water stick insect Ranatra chinensis (Heteroptera: Nepidae).</title>
        <authorList>
            <person name="Liu X."/>
        </authorList>
    </citation>
    <scope>NUCLEOTIDE SEQUENCE [LARGE SCALE GENOMIC DNA]</scope>
    <source>
        <strain evidence="11">Cailab_2021Rc</strain>
        <tissue evidence="11">Muscle</tissue>
    </source>
</reference>
<dbReference type="GO" id="GO:0006633">
    <property type="term" value="P:fatty acid biosynthetic process"/>
    <property type="evidence" value="ECO:0007669"/>
    <property type="project" value="UniProtKB-KW"/>
</dbReference>
<feature type="transmembrane region" description="Helical" evidence="10">
    <location>
        <begin position="225"/>
        <end position="243"/>
    </location>
</feature>
<evidence type="ECO:0000256" key="3">
    <source>
        <dbReference type="ARBA" id="ARBA00022679"/>
    </source>
</evidence>
<comment type="subcellular location">
    <subcellularLocation>
        <location evidence="1">Membrane</location>
        <topology evidence="1">Multi-pass membrane protein</topology>
    </subcellularLocation>
</comment>
<dbReference type="InterPro" id="IPR002076">
    <property type="entry name" value="ELO_fam"/>
</dbReference>
<keyword evidence="9 10" id="KW-0275">Fatty acid biosynthesis</keyword>
<keyword evidence="4 10" id="KW-0812">Transmembrane</keyword>
<evidence type="ECO:0000256" key="5">
    <source>
        <dbReference type="ARBA" id="ARBA00022832"/>
    </source>
</evidence>
<dbReference type="GO" id="GO:0009922">
    <property type="term" value="F:fatty acid elongase activity"/>
    <property type="evidence" value="ECO:0007669"/>
    <property type="project" value="UniProtKB-EC"/>
</dbReference>
<dbReference type="Pfam" id="PF01151">
    <property type="entry name" value="ELO"/>
    <property type="match status" value="1"/>
</dbReference>
<keyword evidence="12" id="KW-1185">Reference proteome</keyword>
<comment type="catalytic activity">
    <reaction evidence="10">
        <text>a very-long-chain acyl-CoA + malonyl-CoA + H(+) = a very-long-chain 3-oxoacyl-CoA + CO2 + CoA</text>
        <dbReference type="Rhea" id="RHEA:32727"/>
        <dbReference type="ChEBI" id="CHEBI:15378"/>
        <dbReference type="ChEBI" id="CHEBI:16526"/>
        <dbReference type="ChEBI" id="CHEBI:57287"/>
        <dbReference type="ChEBI" id="CHEBI:57384"/>
        <dbReference type="ChEBI" id="CHEBI:90725"/>
        <dbReference type="ChEBI" id="CHEBI:90736"/>
        <dbReference type="EC" id="2.3.1.199"/>
    </reaction>
</comment>
<feature type="transmembrane region" description="Helical" evidence="10">
    <location>
        <begin position="201"/>
        <end position="219"/>
    </location>
</feature>
<keyword evidence="8 10" id="KW-0472">Membrane</keyword>
<feature type="transmembrane region" description="Helical" evidence="10">
    <location>
        <begin position="135"/>
        <end position="154"/>
    </location>
</feature>
<dbReference type="GO" id="GO:0016020">
    <property type="term" value="C:membrane"/>
    <property type="evidence" value="ECO:0007669"/>
    <property type="project" value="UniProtKB-SubCell"/>
</dbReference>
<accession>A0ABD0Y2K1</accession>
<protein>
    <recommendedName>
        <fullName evidence="10">Elongation of very long chain fatty acids protein</fullName>
        <ecNumber evidence="10">2.3.1.199</ecNumber>
    </recommendedName>
    <alternativeName>
        <fullName evidence="10">Very-long-chain 3-oxoacyl-CoA synthase</fullName>
    </alternativeName>
</protein>
<evidence type="ECO:0000313" key="11">
    <source>
        <dbReference type="EMBL" id="KAL1116860.1"/>
    </source>
</evidence>
<keyword evidence="5 10" id="KW-0276">Fatty acid metabolism</keyword>
<keyword evidence="2 10" id="KW-0444">Lipid biosynthesis</keyword>
<gene>
    <name evidence="11" type="ORF">AAG570_005329</name>
</gene>
<feature type="transmembrane region" description="Helical" evidence="10">
    <location>
        <begin position="26"/>
        <end position="43"/>
    </location>
</feature>
<dbReference type="EC" id="2.3.1.199" evidence="10"/>
<dbReference type="Proteomes" id="UP001558652">
    <property type="component" value="Unassembled WGS sequence"/>
</dbReference>
<dbReference type="AlphaFoldDB" id="A0ABD0Y2K1"/>
<evidence type="ECO:0000256" key="8">
    <source>
        <dbReference type="ARBA" id="ARBA00023136"/>
    </source>
</evidence>
<feature type="transmembrane region" description="Helical" evidence="10">
    <location>
        <begin position="55"/>
        <end position="75"/>
    </location>
</feature>
<evidence type="ECO:0000256" key="9">
    <source>
        <dbReference type="ARBA" id="ARBA00023160"/>
    </source>
</evidence>
<name>A0ABD0Y2K1_9HEMI</name>
<organism evidence="11 12">
    <name type="scientific">Ranatra chinensis</name>
    <dbReference type="NCBI Taxonomy" id="642074"/>
    <lineage>
        <taxon>Eukaryota</taxon>
        <taxon>Metazoa</taxon>
        <taxon>Ecdysozoa</taxon>
        <taxon>Arthropoda</taxon>
        <taxon>Hexapoda</taxon>
        <taxon>Insecta</taxon>
        <taxon>Pterygota</taxon>
        <taxon>Neoptera</taxon>
        <taxon>Paraneoptera</taxon>
        <taxon>Hemiptera</taxon>
        <taxon>Heteroptera</taxon>
        <taxon>Panheteroptera</taxon>
        <taxon>Nepomorpha</taxon>
        <taxon>Nepidae</taxon>
        <taxon>Ranatrinae</taxon>
        <taxon>Ranatra</taxon>
    </lineage>
</organism>
<keyword evidence="6 10" id="KW-1133">Transmembrane helix</keyword>
<comment type="caution">
    <text evidence="11">The sequence shown here is derived from an EMBL/GenBank/DDBJ whole genome shotgun (WGS) entry which is preliminary data.</text>
</comment>
<dbReference type="PANTHER" id="PTHR11157:SF153">
    <property type="entry name" value="ELONGATION OF VERY LONG CHAIN FATTY ACIDS PROTEIN"/>
    <property type="match status" value="1"/>
</dbReference>
<evidence type="ECO:0000256" key="6">
    <source>
        <dbReference type="ARBA" id="ARBA00022989"/>
    </source>
</evidence>
<feature type="transmembrane region" description="Helical" evidence="10">
    <location>
        <begin position="109"/>
        <end position="128"/>
    </location>
</feature>
<comment type="similarity">
    <text evidence="10">Belongs to the ELO family.</text>
</comment>
<dbReference type="PANTHER" id="PTHR11157">
    <property type="entry name" value="FATTY ACID ACYL TRANSFERASE-RELATED"/>
    <property type="match status" value="1"/>
</dbReference>
<dbReference type="EMBL" id="JBFDAA010000017">
    <property type="protein sequence ID" value="KAL1116860.1"/>
    <property type="molecule type" value="Genomic_DNA"/>
</dbReference>